<dbReference type="EMBL" id="MT631643">
    <property type="protein sequence ID" value="QNO56053.1"/>
    <property type="molecule type" value="Genomic_DNA"/>
</dbReference>
<protein>
    <recommendedName>
        <fullName evidence="10">Cobalamin import system permease protein BtuC</fullName>
    </recommendedName>
</protein>
<keyword evidence="5 11" id="KW-0812">Transmembrane</keyword>
<keyword evidence="6 11" id="KW-1133">Transmembrane helix</keyword>
<evidence type="ECO:0000256" key="4">
    <source>
        <dbReference type="ARBA" id="ARBA00022475"/>
    </source>
</evidence>
<feature type="transmembrane region" description="Helical" evidence="11">
    <location>
        <begin position="314"/>
        <end position="334"/>
    </location>
</feature>
<dbReference type="PANTHER" id="PTHR30472">
    <property type="entry name" value="FERRIC ENTEROBACTIN TRANSPORT SYSTEM PERMEASE PROTEIN"/>
    <property type="match status" value="1"/>
</dbReference>
<evidence type="ECO:0000256" key="7">
    <source>
        <dbReference type="ARBA" id="ARBA00023136"/>
    </source>
</evidence>
<name>A0A7G9Z719_9EURY</name>
<dbReference type="AlphaFoldDB" id="A0A7G9Z719"/>
<evidence type="ECO:0000313" key="12">
    <source>
        <dbReference type="EMBL" id="QNO56053.1"/>
    </source>
</evidence>
<evidence type="ECO:0000256" key="3">
    <source>
        <dbReference type="ARBA" id="ARBA00022448"/>
    </source>
</evidence>
<dbReference type="Gene3D" id="1.10.3470.10">
    <property type="entry name" value="ABC transporter involved in vitamin B12 uptake, BtuC"/>
    <property type="match status" value="1"/>
</dbReference>
<dbReference type="GO" id="GO:0005886">
    <property type="term" value="C:plasma membrane"/>
    <property type="evidence" value="ECO:0007669"/>
    <property type="project" value="UniProtKB-SubCell"/>
</dbReference>
<comment type="similarity">
    <text evidence="2">Belongs to the binding-protein-dependent transport system permease family. FecCD subfamily.</text>
</comment>
<dbReference type="Pfam" id="PF01032">
    <property type="entry name" value="FecCD"/>
    <property type="match status" value="1"/>
</dbReference>
<proteinExistence type="inferred from homology"/>
<dbReference type="GO" id="GO:0022857">
    <property type="term" value="F:transmembrane transporter activity"/>
    <property type="evidence" value="ECO:0007669"/>
    <property type="project" value="InterPro"/>
</dbReference>
<dbReference type="InterPro" id="IPR037294">
    <property type="entry name" value="ABC_BtuC-like"/>
</dbReference>
<dbReference type="GO" id="GO:0033214">
    <property type="term" value="P:siderophore-iron import into cell"/>
    <property type="evidence" value="ECO:0007669"/>
    <property type="project" value="TreeGrafter"/>
</dbReference>
<feature type="transmembrane region" description="Helical" evidence="11">
    <location>
        <begin position="183"/>
        <end position="202"/>
    </location>
</feature>
<feature type="transmembrane region" description="Helical" evidence="11">
    <location>
        <begin position="124"/>
        <end position="149"/>
    </location>
</feature>
<feature type="transmembrane region" description="Helical" evidence="11">
    <location>
        <begin position="273"/>
        <end position="299"/>
    </location>
</feature>
<comment type="subunit">
    <text evidence="9">The complex is composed of two ATP-binding proteins (BtuD), two transmembrane proteins (BtuC) and a solute-binding protein (BtuF).</text>
</comment>
<dbReference type="PANTHER" id="PTHR30472:SF25">
    <property type="entry name" value="ABC TRANSPORTER PERMEASE PROTEIN MJ0876-RELATED"/>
    <property type="match status" value="1"/>
</dbReference>
<evidence type="ECO:0000256" key="1">
    <source>
        <dbReference type="ARBA" id="ARBA00004651"/>
    </source>
</evidence>
<evidence type="ECO:0000256" key="10">
    <source>
        <dbReference type="ARBA" id="ARBA00071366"/>
    </source>
</evidence>
<dbReference type="FunFam" id="1.10.3470.10:FF:000001">
    <property type="entry name" value="Vitamin B12 ABC transporter permease BtuC"/>
    <property type="match status" value="1"/>
</dbReference>
<dbReference type="SUPFAM" id="SSF81345">
    <property type="entry name" value="ABC transporter involved in vitamin B12 uptake, BtuC"/>
    <property type="match status" value="1"/>
</dbReference>
<evidence type="ECO:0000256" key="8">
    <source>
        <dbReference type="ARBA" id="ARBA00053891"/>
    </source>
</evidence>
<feature type="transmembrane region" description="Helical" evidence="11">
    <location>
        <begin position="155"/>
        <end position="176"/>
    </location>
</feature>
<accession>A0A7G9Z719</accession>
<feature type="transmembrane region" description="Helical" evidence="11">
    <location>
        <begin position="341"/>
        <end position="362"/>
    </location>
</feature>
<keyword evidence="4" id="KW-1003">Cell membrane</keyword>
<feature type="transmembrane region" description="Helical" evidence="11">
    <location>
        <begin position="91"/>
        <end position="112"/>
    </location>
</feature>
<feature type="transmembrane region" description="Helical" evidence="11">
    <location>
        <begin position="33"/>
        <end position="58"/>
    </location>
</feature>
<comment type="function">
    <text evidence="8">Required for corrinoid utilization. Probably part of the ABC transporter complex BtuCDF involved in cobalamin (vitamin B12) import. Probably involved in the translocation of the substrate across the membrane.</text>
</comment>
<evidence type="ECO:0000256" key="2">
    <source>
        <dbReference type="ARBA" id="ARBA00007935"/>
    </source>
</evidence>
<evidence type="ECO:0000256" key="11">
    <source>
        <dbReference type="SAM" id="Phobius"/>
    </source>
</evidence>
<dbReference type="InterPro" id="IPR000522">
    <property type="entry name" value="ABC_transptr_permease_BtuC"/>
</dbReference>
<evidence type="ECO:0000256" key="6">
    <source>
        <dbReference type="ARBA" id="ARBA00022989"/>
    </source>
</evidence>
<evidence type="ECO:0000256" key="9">
    <source>
        <dbReference type="ARBA" id="ARBA00064420"/>
    </source>
</evidence>
<organism evidence="12">
    <name type="scientific">Candidatus Methanophaga sp. ANME-1 ERB7</name>
    <dbReference type="NCBI Taxonomy" id="2759913"/>
    <lineage>
        <taxon>Archaea</taxon>
        <taxon>Methanobacteriati</taxon>
        <taxon>Methanobacteriota</taxon>
        <taxon>Stenosarchaea group</taxon>
        <taxon>Methanomicrobia</taxon>
        <taxon>Candidatus Methanophagales</taxon>
        <taxon>Candidatus Methanophagaceae</taxon>
        <taxon>Candidatus Methanophaga</taxon>
    </lineage>
</organism>
<dbReference type="CDD" id="cd06550">
    <property type="entry name" value="TM_ABC_iron-siderophores_like"/>
    <property type="match status" value="1"/>
</dbReference>
<comment type="subcellular location">
    <subcellularLocation>
        <location evidence="1">Cell membrane</location>
        <topology evidence="1">Multi-pass membrane protein</topology>
    </subcellularLocation>
</comment>
<feature type="transmembrane region" description="Helical" evidence="11">
    <location>
        <begin position="230"/>
        <end position="246"/>
    </location>
</feature>
<keyword evidence="3" id="KW-0813">Transport</keyword>
<keyword evidence="7 11" id="KW-0472">Membrane</keyword>
<evidence type="ECO:0000256" key="5">
    <source>
        <dbReference type="ARBA" id="ARBA00022692"/>
    </source>
</evidence>
<reference evidence="12" key="1">
    <citation type="submission" date="2020-06" db="EMBL/GenBank/DDBJ databases">
        <title>Unique genomic features of the anaerobic methanotrophic archaea.</title>
        <authorList>
            <person name="Chadwick G.L."/>
            <person name="Skennerton C.T."/>
            <person name="Laso-Perez R."/>
            <person name="Leu A.O."/>
            <person name="Speth D.R."/>
            <person name="Yu H."/>
            <person name="Morgan-Lang C."/>
            <person name="Hatzenpichler R."/>
            <person name="Goudeau D."/>
            <person name="Malmstrom R."/>
            <person name="Brazelton W.J."/>
            <person name="Woyke T."/>
            <person name="Hallam S.J."/>
            <person name="Tyson G.W."/>
            <person name="Wegener G."/>
            <person name="Boetius A."/>
            <person name="Orphan V."/>
        </authorList>
    </citation>
    <scope>NUCLEOTIDE SEQUENCE</scope>
</reference>
<gene>
    <name evidence="12" type="primary">btuC_2</name>
    <name evidence="12" type="ORF">GMDKCDLI_00032</name>
</gene>
<sequence length="369" mass="39940">MTASRETISKPEIAKTERAQITARYNKAIKKKIFFIFVLFILVIIAAGIAATIGAYQISFTEVYSILFHCLFHNVESYEQYAIWDLRLPRILLAILAGVGLAVAGTMMQGILKNPLAEPYTMGIASGAAFGAALAIILGTSIFGTGAVVDNRYLLIGNAFVFALIPAFVVLAFVLYRKPTPGVLVLAGISMLYIFSALTMLIEVPANPDAVKVAQFWAIGSLERASWQDIFPISLVLACCIPLLMWKTWDVNILNSGDETAESIGVNVKRTKIFIMMVSAVLTAGVVCFVGAIGFVGLVAPHVCRMIIGADNRFLLPASAMFGAVLLLLADTIARTIMAPLVIPIGIVTAIIGTPLFLFLVLKKKEEYW</sequence>